<dbReference type="InterPro" id="IPR000835">
    <property type="entry name" value="HTH_MarR-typ"/>
</dbReference>
<dbReference type="InterPro" id="IPR036390">
    <property type="entry name" value="WH_DNA-bd_sf"/>
</dbReference>
<dbReference type="PANTHER" id="PTHR33164">
    <property type="entry name" value="TRANSCRIPTIONAL REGULATOR, MARR FAMILY"/>
    <property type="match status" value="1"/>
</dbReference>
<dbReference type="InterPro" id="IPR039422">
    <property type="entry name" value="MarR/SlyA-like"/>
</dbReference>
<keyword evidence="3" id="KW-1185">Reference proteome</keyword>
<name>A0ABW2ABE7_9MICO</name>
<proteinExistence type="predicted"/>
<dbReference type="Gene3D" id="1.10.10.10">
    <property type="entry name" value="Winged helix-like DNA-binding domain superfamily/Winged helix DNA-binding domain"/>
    <property type="match status" value="1"/>
</dbReference>
<dbReference type="RefSeq" id="WP_382397995.1">
    <property type="nucleotide sequence ID" value="NZ_JBHSWH010000001.1"/>
</dbReference>
<evidence type="ECO:0000313" key="3">
    <source>
        <dbReference type="Proteomes" id="UP001596298"/>
    </source>
</evidence>
<feature type="domain" description="HTH marR-type" evidence="1">
    <location>
        <begin position="25"/>
        <end position="160"/>
    </location>
</feature>
<organism evidence="2 3">
    <name type="scientific">Flexivirga alba</name>
    <dbReference type="NCBI Taxonomy" id="702742"/>
    <lineage>
        <taxon>Bacteria</taxon>
        <taxon>Bacillati</taxon>
        <taxon>Actinomycetota</taxon>
        <taxon>Actinomycetes</taxon>
        <taxon>Micrococcales</taxon>
        <taxon>Dermacoccaceae</taxon>
        <taxon>Flexivirga</taxon>
    </lineage>
</organism>
<dbReference type="InterPro" id="IPR036388">
    <property type="entry name" value="WH-like_DNA-bd_sf"/>
</dbReference>
<dbReference type="EMBL" id="JBHSWH010000001">
    <property type="protein sequence ID" value="MFC6704085.1"/>
    <property type="molecule type" value="Genomic_DNA"/>
</dbReference>
<protein>
    <submittedName>
        <fullName evidence="2">MarR family winged helix-turn-helix transcriptional regulator</fullName>
    </submittedName>
</protein>
<accession>A0ABW2ABE7</accession>
<dbReference type="Pfam" id="PF12802">
    <property type="entry name" value="MarR_2"/>
    <property type="match status" value="1"/>
</dbReference>
<comment type="caution">
    <text evidence="2">The sequence shown here is derived from an EMBL/GenBank/DDBJ whole genome shotgun (WGS) entry which is preliminary data.</text>
</comment>
<sequence length="172" mass="19157">MSEIDSAPLCPTTSVADVPWLSDDEQRAWRAYLRGSRALEAVLDAELQDLGMSLAEYELLSMLSEAPCQEMRMSRLADQTVQSRSRVTHTATRLTRRGWVERRPAPDDGRGIQLKLNDEGLAAVRSAARVHVTGVQEHLIRQMDPALFQSLGAAMLKVRTHLLGAECDNYNP</sequence>
<gene>
    <name evidence="2" type="ORF">ACFQDH_02060</name>
</gene>
<dbReference type="PANTHER" id="PTHR33164:SF99">
    <property type="entry name" value="MARR FAMILY REGULATORY PROTEIN"/>
    <property type="match status" value="1"/>
</dbReference>
<evidence type="ECO:0000313" key="2">
    <source>
        <dbReference type="EMBL" id="MFC6704085.1"/>
    </source>
</evidence>
<dbReference type="SMART" id="SM00347">
    <property type="entry name" value="HTH_MARR"/>
    <property type="match status" value="1"/>
</dbReference>
<evidence type="ECO:0000259" key="1">
    <source>
        <dbReference type="PROSITE" id="PS50995"/>
    </source>
</evidence>
<dbReference type="Proteomes" id="UP001596298">
    <property type="component" value="Unassembled WGS sequence"/>
</dbReference>
<dbReference type="SUPFAM" id="SSF46785">
    <property type="entry name" value="Winged helix' DNA-binding domain"/>
    <property type="match status" value="1"/>
</dbReference>
<dbReference type="PROSITE" id="PS50995">
    <property type="entry name" value="HTH_MARR_2"/>
    <property type="match status" value="1"/>
</dbReference>
<reference evidence="3" key="1">
    <citation type="journal article" date="2019" name="Int. J. Syst. Evol. Microbiol.">
        <title>The Global Catalogue of Microorganisms (GCM) 10K type strain sequencing project: providing services to taxonomists for standard genome sequencing and annotation.</title>
        <authorList>
            <consortium name="The Broad Institute Genomics Platform"/>
            <consortium name="The Broad Institute Genome Sequencing Center for Infectious Disease"/>
            <person name="Wu L."/>
            <person name="Ma J."/>
        </authorList>
    </citation>
    <scope>NUCLEOTIDE SEQUENCE [LARGE SCALE GENOMIC DNA]</scope>
    <source>
        <strain evidence="3">CCUG 58127</strain>
    </source>
</reference>